<evidence type="ECO:0000256" key="1">
    <source>
        <dbReference type="ARBA" id="ARBA00004123"/>
    </source>
</evidence>
<comment type="subcellular location">
    <subcellularLocation>
        <location evidence="1">Nucleus</location>
    </subcellularLocation>
</comment>
<evidence type="ECO:0000256" key="2">
    <source>
        <dbReference type="ARBA" id="ARBA00022723"/>
    </source>
</evidence>
<keyword evidence="4" id="KW-0862">Zinc</keyword>
<dbReference type="AlphaFoldDB" id="A0A101M898"/>
<feature type="coiled-coil region" evidence="6">
    <location>
        <begin position="538"/>
        <end position="565"/>
    </location>
</feature>
<evidence type="ECO:0000313" key="10">
    <source>
        <dbReference type="Proteomes" id="UP000055045"/>
    </source>
</evidence>
<dbReference type="InterPro" id="IPR012337">
    <property type="entry name" value="RNaseH-like_sf"/>
</dbReference>
<keyword evidence="3" id="KW-0863">Zinc-finger</keyword>
<evidence type="ECO:0000256" key="4">
    <source>
        <dbReference type="ARBA" id="ARBA00022833"/>
    </source>
</evidence>
<dbReference type="EMBL" id="LLXE01000662">
    <property type="protein sequence ID" value="KUM55737.1"/>
    <property type="molecule type" value="Genomic_DNA"/>
</dbReference>
<keyword evidence="5" id="KW-0539">Nucleus</keyword>
<dbReference type="SUPFAM" id="SSF53098">
    <property type="entry name" value="Ribonuclease H-like"/>
    <property type="match status" value="1"/>
</dbReference>
<keyword evidence="10" id="KW-1185">Reference proteome</keyword>
<evidence type="ECO:0000256" key="6">
    <source>
        <dbReference type="SAM" id="Coils"/>
    </source>
</evidence>
<dbReference type="GO" id="GO:0005634">
    <property type="term" value="C:nucleus"/>
    <property type="evidence" value="ECO:0007669"/>
    <property type="project" value="UniProtKB-SubCell"/>
</dbReference>
<evidence type="ECO:0000259" key="8">
    <source>
        <dbReference type="Pfam" id="PF05699"/>
    </source>
</evidence>
<evidence type="ECO:0000313" key="9">
    <source>
        <dbReference type="EMBL" id="KUM55737.1"/>
    </source>
</evidence>
<dbReference type="GO" id="GO:0046983">
    <property type="term" value="F:protein dimerization activity"/>
    <property type="evidence" value="ECO:0007669"/>
    <property type="project" value="InterPro"/>
</dbReference>
<keyword evidence="6" id="KW-0175">Coiled coil</keyword>
<evidence type="ECO:0000256" key="5">
    <source>
        <dbReference type="ARBA" id="ARBA00023242"/>
    </source>
</evidence>
<dbReference type="GO" id="GO:0008270">
    <property type="term" value="F:zinc ion binding"/>
    <property type="evidence" value="ECO:0007669"/>
    <property type="project" value="UniProtKB-KW"/>
</dbReference>
<dbReference type="InterPro" id="IPR008906">
    <property type="entry name" value="HATC_C_dom"/>
</dbReference>
<dbReference type="STRING" id="48697.A0A101M898"/>
<feature type="domain" description="HAT C-terminal dimerisation" evidence="8">
    <location>
        <begin position="685"/>
        <end position="747"/>
    </location>
</feature>
<reference evidence="9 10" key="1">
    <citation type="submission" date="2015-10" db="EMBL/GenBank/DDBJ databases">
        <title>Genome sequencing of Penicillium freii.</title>
        <authorList>
            <person name="Nguyen H.D."/>
            <person name="Visagie C.M."/>
            <person name="Seifert K.A."/>
        </authorList>
    </citation>
    <scope>NUCLEOTIDE SEQUENCE [LARGE SCALE GENOMIC DNA]</scope>
    <source>
        <strain evidence="9 10">DAOM 242723</strain>
    </source>
</reference>
<evidence type="ECO:0000256" key="7">
    <source>
        <dbReference type="SAM" id="MobiDB-lite"/>
    </source>
</evidence>
<dbReference type="InterPro" id="IPR052035">
    <property type="entry name" value="ZnF_BED_domain_contain"/>
</dbReference>
<protein>
    <recommendedName>
        <fullName evidence="8">HAT C-terminal dimerisation domain-containing protein</fullName>
    </recommendedName>
</protein>
<feature type="compositionally biased region" description="Acidic residues" evidence="7">
    <location>
        <begin position="788"/>
        <end position="801"/>
    </location>
</feature>
<feature type="region of interest" description="Disordered" evidence="7">
    <location>
        <begin position="788"/>
        <end position="841"/>
    </location>
</feature>
<sequence>MSQSQQTEIGSFQWSECDSEQQVELDQLPSFTSSNCPSPSISRQALNSFNSSFIQPSIASSVAPDPPEYFQRVGPGRKGQFFLYDKMDHSDWVNWWLQTDYGSNNKIPWESQHGSASETWTQFEQVAHVGTGVPKVMCKRCDQILEHPYSVKDINGKFSRHGTTTITRYLQTRGCQKALGIRQQKGQLKGFLRTGHPADQPFSQDTWENQLLKFITINRLPFQLVENPTFHELISQAQSAPSPPTIPSADTIRRRLSTCVKRRQKDTLSMLPEHAKISVALDCWTSPFGQAFMAITGYFIDADWVYREVLLGFKPLHGTHLGTNLSATLIETLTEYGIEHRVFGVTTDNASNNKTLVDTFQQSLPAHIDVIRIPCLAHVIQLSLNQLLHRLKARPENESTESQWTKRQMDLARANSDSKKRDISYTLSRIRSFAVFIRASPQRRDSFLGLQPGRGGKDKLLPIQDVRTRWNSTFLMLSRAKRIRTFIAQFCDQFNCKDFVLDDDQWRQIDYLLYLTKPFFDYTLALSKTRDVTSHRVLQIYNLLFEHLEQSKKQLQRKRVLWKQQMLSSLEASYSKLRDYYGETDNMRGYICAVCTMLSPDSRFQFFLSDDWSDSKELRDEYRVAFQDALTPIQERLTAAKGPQEYSSGSTARSVLDNLVRSQKSKVMPGPVIDEVTQYLDGNTTDSIPLDFWRENQFCFPAIAALARDILAIPATGARVERLFNTARDICHYRRGSLNPHTIEELMLYLCTSRFDLEIQDAKELEHLFGSDEIQTLIEEKDKKLDDVEVDQISDTEEQDDGISSRDMIDIGSDDDTTVPSCVRTSGRKRKHVDDEEYEYH</sequence>
<gene>
    <name evidence="9" type="ORF">ACN42_g11502</name>
</gene>
<dbReference type="Proteomes" id="UP000055045">
    <property type="component" value="Unassembled WGS sequence"/>
</dbReference>
<dbReference type="PANTHER" id="PTHR46481:SF10">
    <property type="entry name" value="ZINC FINGER BED DOMAIN-CONTAINING PROTEIN 39"/>
    <property type="match status" value="1"/>
</dbReference>
<dbReference type="Pfam" id="PF05699">
    <property type="entry name" value="Dimer_Tnp_hAT"/>
    <property type="match status" value="1"/>
</dbReference>
<dbReference type="PANTHER" id="PTHR46481">
    <property type="entry name" value="ZINC FINGER BED DOMAIN-CONTAINING PROTEIN 4"/>
    <property type="match status" value="1"/>
</dbReference>
<comment type="caution">
    <text evidence="9">The sequence shown here is derived from an EMBL/GenBank/DDBJ whole genome shotgun (WGS) entry which is preliminary data.</text>
</comment>
<proteinExistence type="predicted"/>
<accession>A0A101M898</accession>
<keyword evidence="2" id="KW-0479">Metal-binding</keyword>
<name>A0A101M898_PENFR</name>
<organism evidence="9 10">
    <name type="scientific">Penicillium freii</name>
    <dbReference type="NCBI Taxonomy" id="48697"/>
    <lineage>
        <taxon>Eukaryota</taxon>
        <taxon>Fungi</taxon>
        <taxon>Dikarya</taxon>
        <taxon>Ascomycota</taxon>
        <taxon>Pezizomycotina</taxon>
        <taxon>Eurotiomycetes</taxon>
        <taxon>Eurotiomycetidae</taxon>
        <taxon>Eurotiales</taxon>
        <taxon>Aspergillaceae</taxon>
        <taxon>Penicillium</taxon>
    </lineage>
</organism>
<evidence type="ECO:0000256" key="3">
    <source>
        <dbReference type="ARBA" id="ARBA00022771"/>
    </source>
</evidence>